<feature type="transmembrane region" description="Helical" evidence="10">
    <location>
        <begin position="1409"/>
        <end position="1432"/>
    </location>
</feature>
<protein>
    <submittedName>
        <fullName evidence="14">V-type proton atpase 116 kDa</fullName>
    </submittedName>
</protein>
<feature type="region of interest" description="Disordered" evidence="9">
    <location>
        <begin position="724"/>
        <end position="764"/>
    </location>
</feature>
<dbReference type="Proteomes" id="UP000386466">
    <property type="component" value="Unassembled WGS sequence"/>
</dbReference>
<dbReference type="GO" id="GO:0005886">
    <property type="term" value="C:plasma membrane"/>
    <property type="evidence" value="ECO:0007669"/>
    <property type="project" value="TreeGrafter"/>
</dbReference>
<feature type="transmembrane region" description="Helical" evidence="10">
    <location>
        <begin position="1164"/>
        <end position="1188"/>
    </location>
</feature>
<dbReference type="GO" id="GO:0007035">
    <property type="term" value="P:vacuolar acidification"/>
    <property type="evidence" value="ECO:0007669"/>
    <property type="project" value="TreeGrafter"/>
</dbReference>
<dbReference type="InterPro" id="IPR002490">
    <property type="entry name" value="V-ATPase_116kDa_su"/>
</dbReference>
<proteinExistence type="inferred from homology"/>
<keyword evidence="4 10" id="KW-0812">Transmembrane</keyword>
<feature type="domain" description="Tectonic-1-3" evidence="12">
    <location>
        <begin position="448"/>
        <end position="636"/>
    </location>
</feature>
<dbReference type="GO" id="GO:0033179">
    <property type="term" value="C:proton-transporting V-type ATPase, V0 domain"/>
    <property type="evidence" value="ECO:0007669"/>
    <property type="project" value="InterPro"/>
</dbReference>
<evidence type="ECO:0000256" key="9">
    <source>
        <dbReference type="SAM" id="MobiDB-lite"/>
    </source>
</evidence>
<dbReference type="EMBL" id="CAAGRJ010005846">
    <property type="protein sequence ID" value="VFV23647.1"/>
    <property type="molecule type" value="Genomic_DNA"/>
</dbReference>
<dbReference type="PANTHER" id="PTHR11629:SF22">
    <property type="entry name" value="V-TYPE PROTON ATPASE 116 KDA SUBUNIT A 2"/>
    <property type="match status" value="1"/>
</dbReference>
<evidence type="ECO:0000256" key="4">
    <source>
        <dbReference type="ARBA" id="ARBA00022692"/>
    </source>
</evidence>
<evidence type="ECO:0000256" key="10">
    <source>
        <dbReference type="SAM" id="Phobius"/>
    </source>
</evidence>
<keyword evidence="5 10" id="KW-1133">Transmembrane helix</keyword>
<comment type="subcellular location">
    <subcellularLocation>
        <location evidence="1">Membrane</location>
        <topology evidence="1">Multi-pass membrane protein</topology>
    </subcellularLocation>
</comment>
<organism evidence="14 15">
    <name type="scientific">Lynx pardinus</name>
    <name type="common">Iberian lynx</name>
    <name type="synonym">Felis pardina</name>
    <dbReference type="NCBI Taxonomy" id="191816"/>
    <lineage>
        <taxon>Eukaryota</taxon>
        <taxon>Metazoa</taxon>
        <taxon>Chordata</taxon>
        <taxon>Craniata</taxon>
        <taxon>Vertebrata</taxon>
        <taxon>Euteleostomi</taxon>
        <taxon>Mammalia</taxon>
        <taxon>Eutheria</taxon>
        <taxon>Laurasiatheria</taxon>
        <taxon>Carnivora</taxon>
        <taxon>Feliformia</taxon>
        <taxon>Felidae</taxon>
        <taxon>Felinae</taxon>
        <taxon>Lynx</taxon>
    </lineage>
</organism>
<accession>A0A485MTQ7</accession>
<evidence type="ECO:0000256" key="5">
    <source>
        <dbReference type="ARBA" id="ARBA00022989"/>
    </source>
</evidence>
<dbReference type="Pfam" id="PF01496">
    <property type="entry name" value="V_ATPase_I"/>
    <property type="match status" value="1"/>
</dbReference>
<evidence type="ECO:0000256" key="8">
    <source>
        <dbReference type="SAM" id="Coils"/>
    </source>
</evidence>
<evidence type="ECO:0000256" key="2">
    <source>
        <dbReference type="ARBA" id="ARBA00009904"/>
    </source>
</evidence>
<dbReference type="GO" id="GO:0051117">
    <property type="term" value="F:ATPase binding"/>
    <property type="evidence" value="ECO:0007669"/>
    <property type="project" value="TreeGrafter"/>
</dbReference>
<evidence type="ECO:0000313" key="14">
    <source>
        <dbReference type="EMBL" id="VFV23647.1"/>
    </source>
</evidence>
<feature type="transmembrane region" description="Helical" evidence="10">
    <location>
        <begin position="1209"/>
        <end position="1226"/>
    </location>
</feature>
<name>A0A485MTQ7_LYNPA</name>
<comment type="similarity">
    <text evidence="2">Belongs to the V-ATPase 116 kDa subunit family.</text>
</comment>
<feature type="compositionally biased region" description="Basic and acidic residues" evidence="9">
    <location>
        <begin position="740"/>
        <end position="750"/>
    </location>
</feature>
<keyword evidence="7 10" id="KW-0472">Membrane</keyword>
<feature type="chain" id="PRO_5019752210" evidence="11">
    <location>
        <begin position="26"/>
        <end position="1517"/>
    </location>
</feature>
<keyword evidence="15" id="KW-1185">Reference proteome</keyword>
<evidence type="ECO:0000256" key="11">
    <source>
        <dbReference type="SAM" id="SignalP"/>
    </source>
</evidence>
<feature type="transmembrane region" description="Helical" evidence="10">
    <location>
        <begin position="1342"/>
        <end position="1365"/>
    </location>
</feature>
<keyword evidence="6" id="KW-0406">Ion transport</keyword>
<reference evidence="14 15" key="1">
    <citation type="submission" date="2019-01" db="EMBL/GenBank/DDBJ databases">
        <authorList>
            <person name="Alioto T."/>
            <person name="Alioto T."/>
        </authorList>
    </citation>
    <scope>NUCLEOTIDE SEQUENCE [LARGE SCALE GENOMIC DNA]</scope>
</reference>
<evidence type="ECO:0000259" key="12">
    <source>
        <dbReference type="Pfam" id="PF07773"/>
    </source>
</evidence>
<keyword evidence="3" id="KW-0813">Transport</keyword>
<dbReference type="PANTHER" id="PTHR11629">
    <property type="entry name" value="VACUOLAR PROTON ATPASES"/>
    <property type="match status" value="1"/>
</dbReference>
<feature type="coiled-coil region" evidence="8">
    <location>
        <begin position="852"/>
        <end position="886"/>
    </location>
</feature>
<feature type="domain" description="Tectonic-1-3 N-terminal" evidence="13">
    <location>
        <begin position="146"/>
        <end position="271"/>
    </location>
</feature>
<feature type="transmembrane region" description="Helical" evidence="10">
    <location>
        <begin position="1312"/>
        <end position="1330"/>
    </location>
</feature>
<evidence type="ECO:0000313" key="15">
    <source>
        <dbReference type="Proteomes" id="UP000386466"/>
    </source>
</evidence>
<gene>
    <name evidence="14" type="ORF">LYPA_23C019687</name>
</gene>
<evidence type="ECO:0000256" key="3">
    <source>
        <dbReference type="ARBA" id="ARBA00022448"/>
    </source>
</evidence>
<evidence type="ECO:0000259" key="13">
    <source>
        <dbReference type="Pfam" id="PF25752"/>
    </source>
</evidence>
<dbReference type="InterPro" id="IPR011677">
    <property type="entry name" value="TCTN1-3_dom"/>
</dbReference>
<feature type="signal peptide" evidence="11">
    <location>
        <begin position="1"/>
        <end position="25"/>
    </location>
</feature>
<dbReference type="Pfam" id="PF25752">
    <property type="entry name" value="DUF1619_N"/>
    <property type="match status" value="1"/>
</dbReference>
<keyword evidence="8" id="KW-0175">Coiled coil</keyword>
<feature type="domain" description="Tectonic-1-3" evidence="12">
    <location>
        <begin position="289"/>
        <end position="437"/>
    </location>
</feature>
<evidence type="ECO:0000256" key="7">
    <source>
        <dbReference type="ARBA" id="ARBA00023136"/>
    </source>
</evidence>
<dbReference type="Pfam" id="PF07773">
    <property type="entry name" value="TCTN_DUF1619"/>
    <property type="match status" value="2"/>
</dbReference>
<evidence type="ECO:0000256" key="1">
    <source>
        <dbReference type="ARBA" id="ARBA00004141"/>
    </source>
</evidence>
<dbReference type="InterPro" id="IPR057724">
    <property type="entry name" value="TCTN1-3_N"/>
</dbReference>
<dbReference type="GO" id="GO:0046961">
    <property type="term" value="F:proton-transporting ATPase activity, rotational mechanism"/>
    <property type="evidence" value="ECO:0007669"/>
    <property type="project" value="InterPro"/>
</dbReference>
<dbReference type="GO" id="GO:0016471">
    <property type="term" value="C:vacuolar proton-transporting V-type ATPase complex"/>
    <property type="evidence" value="ECO:0007669"/>
    <property type="project" value="TreeGrafter"/>
</dbReference>
<keyword evidence="11" id="KW-0732">Signal</keyword>
<sequence>MGLPPPAPLLLGLLLLLDVLRPLWGDLVFIPAFIRMTGPAVSASLVGGTEDVTVSLALLQDKEGLLPTPACGALTNETGDWSLTVTPSVSALDVTVRLKRGLQGCSANETDPFSEPPCIVQTLLVSASHNSSCLAHLLIRVEIYANSSSARNASENVTVIPNQVYQPLGPCPCNLTAGACDVRCCCDQKLLSAHRSFTFPSKECSSNLTGLFREACFTGVFGGDVNPLFDQLCSAQGAPEAPGWFPFLCVQSPLANSPFLGYFYHGSVSSRPQASAEVYLHTDLRDFSDFGYKQGDPIMTVDKAYFTIPQVSLAGQCLQNAPVAFLQNFDVQCTTSLEVSQEQDGIINAKIKNGVLGGIVTPRVIYQEATDPDKFITRTETLLSNGSAPRNVNVEEHYIFRWNNNTISDISVKIIRVAINAHQKGIMTQRFTVKFLSYNSGDEKEFSGNPGYQLGKPVRALNANRVNNVTTLHLWQSAGRGLCTAATFKPILFGENALSGCLLEVGTSENCTQLRENAVELLDSLIQATHVAMRGNSNYNDPSDGWVEIIRADAPDTDTGADPSVSVNGICTDIPARLNVRILSSDAGAVEGIAQQEILGIETRLSLVNWQFQCGLTCEDKADLFPVSASVQFIKIPAQLPRPPTRFQINFTEYDCNRNEVCWPQLLYPVTRYYQGEPYSQCMAKGLLLQWQKPENLNWAAPDFRPVSEITVAAVGRIRRAGAGVGRRQCRRPTPLSDLHGGRDPRERPRGRSQPRTQQEPAANPRCGVVPLICLFGTFHGKGIAPNFRANFSSFSQLNQNVSSFQRKFVGEVKRCEELERILAYLVQEINRADIPLPEGETSPPAPPLKQVLEMQEQLQKLEVELREVTKNKEKLRKNLLELIEYTHMLRVTKTFVKRNVEFEPTYEEFPPLENDSLLDYSCMQRLGAKLGFVSGLINQGKVEAFEKMLWRVCKGYTIVTYAELDEPLEDPETGEVIKWYVFLISFWGEQIGHKVKKICDCYHCHVYPYPNTAEERKEIQEGLNTRIQDLYTVLHKTEDYLRQVLCKAAESVYSHVIQVKKMKAIYHMLNLCSFDVTNKCLIAEVWCPEADLHELRRALEEGSRESGATIPSFMNTIPTKETPPTLIRTNKFTEGFQNIVDAYGVGSYREVNPALFTIITFPFLFAVMFGDFGHGFVMFLFALLLVLNENHPRLNQSQEIMRMFFNGRYILLLMGLFSVYTGLIYNDCFSKSVNLFGSGWSVSAMYSSSHTPAEQKKMGLWNDSVVRHNRVLQLDPSIPGVFQGPYPLGIDPIWNLATNRLTFLNSFKMKMSVILGIIHMTFGVILGIFNHLHFRKKFNIYLVSVPELLFMLCIFGYLIFMIVYKWLVYSAETSRVAPSILIEFINMFLFPASETNGLYSGQEHVQRLLLAVAALAVPVLFLGKPLFLLWLHNGRSCFGVSRVSVSPDACSEVPRCRYRKRHKETPFRGSQALDVKPALPLSGSSVSPVAQKLAAEPAVRACGRGPCGDEPGRREV</sequence>
<evidence type="ECO:0000256" key="6">
    <source>
        <dbReference type="ARBA" id="ARBA00023065"/>
    </source>
</evidence>